<dbReference type="NCBIfam" id="TIGR03363">
    <property type="entry name" value="VI_chp_8"/>
    <property type="match status" value="1"/>
</dbReference>
<dbReference type="PANTHER" id="PTHR37951:SF1">
    <property type="entry name" value="TYPE VI SECRETION SYSTEM COMPONENT TSSA1"/>
    <property type="match status" value="1"/>
</dbReference>
<evidence type="ECO:0000256" key="1">
    <source>
        <dbReference type="SAM" id="MobiDB-lite"/>
    </source>
</evidence>
<dbReference type="EMBL" id="CP030750">
    <property type="protein sequence ID" value="AXA25761.1"/>
    <property type="molecule type" value="Genomic_DNA"/>
</dbReference>
<name>A0AAD0PF10_PSEPU</name>
<protein>
    <submittedName>
        <fullName evidence="3">Type VI secretion system protein TssA</fullName>
    </submittedName>
</protein>
<organism evidence="3 4">
    <name type="scientific">Pseudomonas putida</name>
    <name type="common">Arthrobacter siderocapsulatus</name>
    <dbReference type="NCBI Taxonomy" id="303"/>
    <lineage>
        <taxon>Bacteria</taxon>
        <taxon>Pseudomonadati</taxon>
        <taxon>Pseudomonadota</taxon>
        <taxon>Gammaproteobacteria</taxon>
        <taxon>Pseudomonadales</taxon>
        <taxon>Pseudomonadaceae</taxon>
        <taxon>Pseudomonas</taxon>
    </lineage>
</organism>
<accession>A0AAD0PF10</accession>
<dbReference type="InterPro" id="IPR010657">
    <property type="entry name" value="ImpA_N"/>
</dbReference>
<dbReference type="PANTHER" id="PTHR37951">
    <property type="entry name" value="CYTOPLASMIC PROTEIN-RELATED"/>
    <property type="match status" value="1"/>
</dbReference>
<dbReference type="AlphaFoldDB" id="A0AAD0PF10"/>
<evidence type="ECO:0000313" key="3">
    <source>
        <dbReference type="EMBL" id="AXA25761.1"/>
    </source>
</evidence>
<evidence type="ECO:0000313" key="4">
    <source>
        <dbReference type="Proteomes" id="UP000251617"/>
    </source>
</evidence>
<dbReference type="Pfam" id="PF06812">
    <property type="entry name" value="ImpA_N"/>
    <property type="match status" value="1"/>
</dbReference>
<proteinExistence type="predicted"/>
<gene>
    <name evidence="3" type="primary">tssA</name>
    <name evidence="3" type="ORF">C1S65_17180</name>
</gene>
<feature type="region of interest" description="Disordered" evidence="1">
    <location>
        <begin position="247"/>
        <end position="267"/>
    </location>
</feature>
<dbReference type="RefSeq" id="WP_112898709.1">
    <property type="nucleotide sequence ID" value="NZ_CP030750.1"/>
</dbReference>
<dbReference type="Proteomes" id="UP000251617">
    <property type="component" value="Chromosome"/>
</dbReference>
<feature type="domain" description="ImpA N-terminal" evidence="2">
    <location>
        <begin position="8"/>
        <end position="130"/>
    </location>
</feature>
<sequence length="338" mass="36613">MYLNHLAEPLTADAPCGESLEYDADYLALEEEVQGKPEVEYGSTLTQATAADWKRVHHLSLALAERSRDLRLAAHLTRAELNLNGFPGLAAGLALIETLLADQWAHLHPQLDPEDDHDPQLRVNTLASLCETAGLLHDLRTTPLVDAAPLGSVSLRDIDLANGEASATSDSQSPSLAMIEAVFQQAAPEHLADTLATLEHAWHSSQRIESLLTEHVGFTSAIDLSALSTALRRAAEVLRQRLPATPVDTPQAVTPQARATGASPRGEIASREDVRQTLDRLCAYFAVHEPGSPVPLLLQRARKLLDLNFIELLQDLAPDGLAQMAMVSGVRDDPRSDD</sequence>
<reference evidence="3 4" key="1">
    <citation type="submission" date="2018-06" db="EMBL/GenBank/DDBJ databases">
        <title>The genome of Pseudomonas putida NX-1, a lignin degrader.</title>
        <authorList>
            <person name="Xu Z."/>
        </authorList>
    </citation>
    <scope>NUCLEOTIDE SEQUENCE [LARGE SCALE GENOMIC DNA]</scope>
    <source>
        <strain evidence="3 4">NX-1</strain>
    </source>
</reference>
<dbReference type="InterPro" id="IPR017740">
    <property type="entry name" value="TssA-like"/>
</dbReference>
<evidence type="ECO:0000259" key="2">
    <source>
        <dbReference type="Pfam" id="PF06812"/>
    </source>
</evidence>